<evidence type="ECO:0000313" key="2">
    <source>
        <dbReference type="EMBL" id="KEQ02310.1"/>
    </source>
</evidence>
<keyword evidence="2" id="KW-0223">Dioxygenase</keyword>
<accession>A0A922T9A5</accession>
<sequence length="159" mass="17976">MPANEYTPDASDRLVIESEINRLLTTYVHNLDDGKITENAELLANARFQVGDTVVNGRDEVARFFRDNVQHHQDGTPRTWHALSNVLIDIESATTARSVSYFTVHQELPGLPLQPIVTGRYVDTFERRDGTWRYASRWVQPRLFGVVSFHAAAPPSGQL</sequence>
<dbReference type="InterPro" id="IPR032710">
    <property type="entry name" value="NTF2-like_dom_sf"/>
</dbReference>
<dbReference type="CDD" id="cd00531">
    <property type="entry name" value="NTF2_like"/>
    <property type="match status" value="1"/>
</dbReference>
<protein>
    <submittedName>
        <fullName evidence="2">Dioxygenase</fullName>
    </submittedName>
</protein>
<organism evidence="2 3">
    <name type="scientific">Pseudorhizobium pelagicum</name>
    <dbReference type="NCBI Taxonomy" id="1509405"/>
    <lineage>
        <taxon>Bacteria</taxon>
        <taxon>Pseudomonadati</taxon>
        <taxon>Pseudomonadota</taxon>
        <taxon>Alphaproteobacteria</taxon>
        <taxon>Hyphomicrobiales</taxon>
        <taxon>Rhizobiaceae</taxon>
        <taxon>Rhizobium/Agrobacterium group</taxon>
        <taxon>Pseudorhizobium</taxon>
    </lineage>
</organism>
<keyword evidence="3" id="KW-1185">Reference proteome</keyword>
<keyword evidence="2" id="KW-0560">Oxidoreductase</keyword>
<dbReference type="Gene3D" id="3.10.450.50">
    <property type="match status" value="1"/>
</dbReference>
<name>A0A922T9A5_9HYPH</name>
<evidence type="ECO:0000313" key="3">
    <source>
        <dbReference type="Proteomes" id="UP000052167"/>
    </source>
</evidence>
<reference evidence="2 3" key="1">
    <citation type="submission" date="2014-06" db="EMBL/GenBank/DDBJ databases">
        <title>Rhizobium pelagicum/R2-400B4.</title>
        <authorList>
            <person name="Kimes N.E."/>
            <person name="Lopez-Perez M."/>
        </authorList>
    </citation>
    <scope>NUCLEOTIDE SEQUENCE [LARGE SCALE GENOMIC DNA]</scope>
    <source>
        <strain evidence="2 3">R2-400B4</strain>
    </source>
</reference>
<dbReference type="InterPro" id="IPR037401">
    <property type="entry name" value="SnoaL-like"/>
</dbReference>
<comment type="caution">
    <text evidence="2">The sequence shown here is derived from an EMBL/GenBank/DDBJ whole genome shotgun (WGS) entry which is preliminary data.</text>
</comment>
<proteinExistence type="predicted"/>
<dbReference type="RefSeq" id="WP_037170040.1">
    <property type="nucleotide sequence ID" value="NZ_JOKI01000058.1"/>
</dbReference>
<gene>
    <name evidence="2" type="ORF">GV68_23415</name>
</gene>
<dbReference type="SUPFAM" id="SSF54427">
    <property type="entry name" value="NTF2-like"/>
    <property type="match status" value="1"/>
</dbReference>
<evidence type="ECO:0000259" key="1">
    <source>
        <dbReference type="Pfam" id="PF13577"/>
    </source>
</evidence>
<dbReference type="GO" id="GO:0051213">
    <property type="term" value="F:dioxygenase activity"/>
    <property type="evidence" value="ECO:0007669"/>
    <property type="project" value="UniProtKB-KW"/>
</dbReference>
<feature type="domain" description="SnoaL-like" evidence="1">
    <location>
        <begin position="16"/>
        <end position="137"/>
    </location>
</feature>
<dbReference type="OrthoDB" id="581683at2"/>
<dbReference type="Proteomes" id="UP000052167">
    <property type="component" value="Unassembled WGS sequence"/>
</dbReference>
<dbReference type="Pfam" id="PF13577">
    <property type="entry name" value="SnoaL_4"/>
    <property type="match status" value="1"/>
</dbReference>
<dbReference type="EMBL" id="JOKJ01000060">
    <property type="protein sequence ID" value="KEQ02310.1"/>
    <property type="molecule type" value="Genomic_DNA"/>
</dbReference>
<dbReference type="AlphaFoldDB" id="A0A922T9A5"/>